<feature type="region of interest" description="Disordered" evidence="1">
    <location>
        <begin position="252"/>
        <end position="312"/>
    </location>
</feature>
<feature type="compositionally biased region" description="Basic residues" evidence="1">
    <location>
        <begin position="1"/>
        <end position="11"/>
    </location>
</feature>
<feature type="region of interest" description="Disordered" evidence="1">
    <location>
        <begin position="325"/>
        <end position="413"/>
    </location>
</feature>
<gene>
    <name evidence="2" type="ORF">V5O48_015353</name>
</gene>
<feature type="region of interest" description="Disordered" evidence="1">
    <location>
        <begin position="1"/>
        <end position="33"/>
    </location>
</feature>
<organism evidence="2 3">
    <name type="scientific">Marasmius crinis-equi</name>
    <dbReference type="NCBI Taxonomy" id="585013"/>
    <lineage>
        <taxon>Eukaryota</taxon>
        <taxon>Fungi</taxon>
        <taxon>Dikarya</taxon>
        <taxon>Basidiomycota</taxon>
        <taxon>Agaricomycotina</taxon>
        <taxon>Agaricomycetes</taxon>
        <taxon>Agaricomycetidae</taxon>
        <taxon>Agaricales</taxon>
        <taxon>Marasmiineae</taxon>
        <taxon>Marasmiaceae</taxon>
        <taxon>Marasmius</taxon>
    </lineage>
</organism>
<feature type="compositionally biased region" description="Polar residues" evidence="1">
    <location>
        <begin position="342"/>
        <end position="352"/>
    </location>
</feature>
<feature type="compositionally biased region" description="Polar residues" evidence="1">
    <location>
        <begin position="377"/>
        <end position="387"/>
    </location>
</feature>
<protein>
    <submittedName>
        <fullName evidence="2">Uncharacterized protein</fullName>
    </submittedName>
</protein>
<name>A0ABR3EV40_9AGAR</name>
<proteinExistence type="predicted"/>
<feature type="compositionally biased region" description="Pro residues" evidence="1">
    <location>
        <begin position="278"/>
        <end position="288"/>
    </location>
</feature>
<feature type="compositionally biased region" description="Low complexity" evidence="1">
    <location>
        <begin position="181"/>
        <end position="201"/>
    </location>
</feature>
<feature type="region of interest" description="Disordered" evidence="1">
    <location>
        <begin position="713"/>
        <end position="746"/>
    </location>
</feature>
<reference evidence="2 3" key="1">
    <citation type="submission" date="2024-02" db="EMBL/GenBank/DDBJ databases">
        <title>A draft genome for the cacao thread blight pathogen Marasmius crinis-equi.</title>
        <authorList>
            <person name="Cohen S.P."/>
            <person name="Baruah I.K."/>
            <person name="Amoako-Attah I."/>
            <person name="Bukari Y."/>
            <person name="Meinhardt L.W."/>
            <person name="Bailey B.A."/>
        </authorList>
    </citation>
    <scope>NUCLEOTIDE SEQUENCE [LARGE SCALE GENOMIC DNA]</scope>
    <source>
        <strain evidence="2 3">GH-76</strain>
    </source>
</reference>
<feature type="compositionally biased region" description="Low complexity" evidence="1">
    <location>
        <begin position="353"/>
        <end position="376"/>
    </location>
</feature>
<accession>A0ABR3EV40</accession>
<feature type="region of interest" description="Disordered" evidence="1">
    <location>
        <begin position="81"/>
        <end position="102"/>
    </location>
</feature>
<evidence type="ECO:0000313" key="3">
    <source>
        <dbReference type="Proteomes" id="UP001465976"/>
    </source>
</evidence>
<keyword evidence="3" id="KW-1185">Reference proteome</keyword>
<feature type="compositionally biased region" description="Acidic residues" evidence="1">
    <location>
        <begin position="116"/>
        <end position="146"/>
    </location>
</feature>
<sequence>MPLQTRQKRVSRAIIGQQHPPLPPPPPPPAPSLNTTISLRRLTLDADFVSFLMGFVPPAADKAYNGQLGLLREYVGQSTTSVSHSQHSPDATYSGSIIPWTPLHSTRRYNNELGEAEVGENEEDDDEGENEHDPGEDYSPEDDDHDDNDHGHDHEDHDDDHDHENHNHDHGDHDDHDYDNEYLPGAHAGAPGAQAGAAGVPPVGGGDDNCHRNGKALKPSELAKERVQVSNADIEDAQMRETDLYYLSLGSRAIPSSTTPGVQEPPNEPPMSLINSLPPDPFSTPTRPPGSKTVHLPVTPPETPVSRTTASKSGVVMANITNLPLRFPPASEPTTTAPSVIPTPSNPTDTSASSPPTRSNMSTRSRTAATSTSTTNKGGSHTFSAPTKASRAAGRKASSWTRQSKPAGAKPKVAGDIVTTRTIQVFALLERKCQALELSDIEQIVRYLNGQSFASAVDSGDTSLAAANVHLKVQALTQRCMASEKLEIVAQFVSMVNHIQLRAAVECYCRLVGCDSLSRAYDDMISKGHDMPCKKNAFTRHCWMGSLWTRLAAAGTIYFLLLIAACQMKAKLSTEILDNQVQKFCDALSKPKASKSVSLAIKLDGLNCIQADELGKMVIETIIPWVADIRQNYAFSVRTLFMNDLLRSLNLPSTIVSSDLPTCDRFFFQIQMNLFKCDRDEDAWASCLVNSNPPNEVNMDSAIHSYLGEGSVLGKRRQESPPEGQPLHKQKRCHGPGQEGGGLPMESNLDLLAKLSSTDVPNVETVYTDFDFSATENKGRRIGSQAERLKLTEKCREEASRAYVPKNLDDFKTKLREQLKAGFRQDTSKYILMDPDVIGDNIRITDTLEESLAMVFKRVPLAIRKDLINSLNKVFPGILRYLDTSKESHPQFKTVHMTEYNRYSPRGNDAPDDIDPREMERDGNPLPHISQLLPRQSVEMQNFEEQYILLQELFKPLFEWVRDQVYEYFPEEAKTLEMFVDLLPGDAISPVHPFGGLVINFNVASSYHRDPMDEKICFVLCISDCVGGELVLVEPGVVIKLRCGDSVVFRSTQISHLNLHYVGLRSSFVMSTDRHGQEWVKSCNGWENNRYFGDSRRERMSGIVGV</sequence>
<dbReference type="Proteomes" id="UP001465976">
    <property type="component" value="Unassembled WGS sequence"/>
</dbReference>
<dbReference type="Gene3D" id="3.60.130.30">
    <property type="match status" value="1"/>
</dbReference>
<feature type="compositionally biased region" description="Low complexity" evidence="1">
    <location>
        <begin position="388"/>
        <end position="399"/>
    </location>
</feature>
<feature type="compositionally biased region" description="Pro residues" evidence="1">
    <location>
        <begin position="20"/>
        <end position="31"/>
    </location>
</feature>
<evidence type="ECO:0000256" key="1">
    <source>
        <dbReference type="SAM" id="MobiDB-lite"/>
    </source>
</evidence>
<feature type="compositionally biased region" description="Basic and acidic residues" evidence="1">
    <location>
        <begin position="147"/>
        <end position="176"/>
    </location>
</feature>
<feature type="region of interest" description="Disordered" evidence="1">
    <location>
        <begin position="116"/>
        <end position="238"/>
    </location>
</feature>
<comment type="caution">
    <text evidence="2">The sequence shown here is derived from an EMBL/GenBank/DDBJ whole genome shotgun (WGS) entry which is preliminary data.</text>
</comment>
<dbReference type="EMBL" id="JBAHYK010001826">
    <property type="protein sequence ID" value="KAL0566654.1"/>
    <property type="molecule type" value="Genomic_DNA"/>
</dbReference>
<evidence type="ECO:0000313" key="2">
    <source>
        <dbReference type="EMBL" id="KAL0566654.1"/>
    </source>
</evidence>